<evidence type="ECO:0000256" key="11">
    <source>
        <dbReference type="ARBA" id="ARBA00038960"/>
    </source>
</evidence>
<dbReference type="AlphaFoldDB" id="G0TS44"/>
<dbReference type="PROSITE" id="PS51221">
    <property type="entry name" value="TTL"/>
    <property type="match status" value="1"/>
</dbReference>
<sequence length="384" mass="44088">MDGRECQTAVHCSLNEVGKPCFFLGESCFSVYEEMASQLRQLGWREVRSKSRIGTCDLILGDRFTIPYHLLRCEPLLPDSHFGGRRWVNYFRGSHRLTLKASMARLLREADSTSQHWMPRTFVLGGEQEKRKDDRFLFLKEAEAHPAEVWIIKPSSGSKGQGILLVQSLNEIEQFIDALDPRGRSLFVAQRYVDRPLLYCGRKFDIRVWALLTCPYTVYAFSQGSCRRDDISDRLVHVTNHCLQEGSEHFGRYEGGNELWFEQLSAYLIEVYKTDVLGSCIWPQIANIIVRTLLAVREELKVFPDEPYRCFQMFGYDLIVEEGMIVRLLEINGSPGVAVRYLKTVVREILALVNGGDSPRQWDVELVGFVKLWCDGDTEPQAAE</sequence>
<evidence type="ECO:0000256" key="5">
    <source>
        <dbReference type="ARBA" id="ARBA00022598"/>
    </source>
</evidence>
<dbReference type="GO" id="GO:0005876">
    <property type="term" value="C:spindle microtubule"/>
    <property type="evidence" value="ECO:0007669"/>
    <property type="project" value="TreeGrafter"/>
</dbReference>
<comment type="cofactor">
    <cofactor evidence="2">
        <name>K(+)</name>
        <dbReference type="ChEBI" id="CHEBI:29103"/>
    </cofactor>
</comment>
<dbReference type="InterPro" id="IPR052492">
    <property type="entry name" value="Tubulin-tyrosine_ligase"/>
</dbReference>
<name>G0TS44_TRYVY</name>
<dbReference type="PANTHER" id="PTHR46570">
    <property type="entry name" value="TUBULIN--TYROSINE LIGASE"/>
    <property type="match status" value="1"/>
</dbReference>
<comment type="similarity">
    <text evidence="3">Belongs to the tubulin--tyrosine ligase family.</text>
</comment>
<evidence type="ECO:0000256" key="3">
    <source>
        <dbReference type="ARBA" id="ARBA00006820"/>
    </source>
</evidence>
<dbReference type="InterPro" id="IPR004344">
    <property type="entry name" value="TTL/TTLL_fam"/>
</dbReference>
<keyword evidence="6" id="KW-0547">Nucleotide-binding</keyword>
<dbReference type="VEuPathDB" id="TriTrypDB:TvY486_0201820"/>
<reference evidence="14" key="1">
    <citation type="journal article" date="2012" name="Proc. Natl. Acad. Sci. U.S.A.">
        <title>Antigenic diversity is generated by distinct evolutionary mechanisms in African trypanosome species.</title>
        <authorList>
            <person name="Jackson A.P."/>
            <person name="Berry A."/>
            <person name="Aslett M."/>
            <person name="Allison H.C."/>
            <person name="Burton P."/>
            <person name="Vavrova-Anderson J."/>
            <person name="Brown R."/>
            <person name="Browne H."/>
            <person name="Corton N."/>
            <person name="Hauser H."/>
            <person name="Gamble J."/>
            <person name="Gilderthorp R."/>
            <person name="Marcello L."/>
            <person name="McQuillan J."/>
            <person name="Otto T.D."/>
            <person name="Quail M.A."/>
            <person name="Sanders M.J."/>
            <person name="van Tonder A."/>
            <person name="Ginger M.L."/>
            <person name="Field M.C."/>
            <person name="Barry J.D."/>
            <person name="Hertz-Fowler C."/>
            <person name="Berriman M."/>
        </authorList>
    </citation>
    <scope>NUCLEOTIDE SEQUENCE</scope>
    <source>
        <strain evidence="14">Y486</strain>
    </source>
</reference>
<protein>
    <recommendedName>
        <fullName evidence="12">Tubulin--tyrosine ligase</fullName>
        <ecNumber evidence="11">6.3.2.25</ecNumber>
    </recommendedName>
</protein>
<evidence type="ECO:0000256" key="8">
    <source>
        <dbReference type="ARBA" id="ARBA00022842"/>
    </source>
</evidence>
<dbReference type="SUPFAM" id="SSF56059">
    <property type="entry name" value="Glutathione synthetase ATP-binding domain-like"/>
    <property type="match status" value="1"/>
</dbReference>
<comment type="catalytic activity">
    <reaction evidence="13">
        <text>C-terminal L-alpha-aminoacyl-L-glutamyl-L-glutamyl-[tubulin] + L-tyrosine + ATP = C-terminal L-alpha-aminoacyl-L-glutamyl-L-glutamyl-L-tyrosyl-[tubulin] + ADP + phosphate + H(+)</text>
        <dbReference type="Rhea" id="RHEA:17605"/>
        <dbReference type="Rhea" id="RHEA-COMP:16434"/>
        <dbReference type="Rhea" id="RHEA-COMP:16435"/>
        <dbReference type="ChEBI" id="CHEBI:15378"/>
        <dbReference type="ChEBI" id="CHEBI:30616"/>
        <dbReference type="ChEBI" id="CHEBI:43474"/>
        <dbReference type="ChEBI" id="CHEBI:58315"/>
        <dbReference type="ChEBI" id="CHEBI:149554"/>
        <dbReference type="ChEBI" id="CHEBI:149555"/>
        <dbReference type="ChEBI" id="CHEBI:456216"/>
        <dbReference type="EC" id="6.3.2.25"/>
    </reaction>
</comment>
<evidence type="ECO:0000256" key="10">
    <source>
        <dbReference type="ARBA" id="ARBA00037791"/>
    </source>
</evidence>
<dbReference type="EMBL" id="HE573018">
    <property type="protein sequence ID" value="CCC46768.1"/>
    <property type="molecule type" value="Genomic_DNA"/>
</dbReference>
<comment type="cofactor">
    <cofactor evidence="1">
        <name>Mg(2+)</name>
        <dbReference type="ChEBI" id="CHEBI:18420"/>
    </cofactor>
</comment>
<evidence type="ECO:0000256" key="13">
    <source>
        <dbReference type="ARBA" id="ARBA00047950"/>
    </source>
</evidence>
<gene>
    <name evidence="14" type="ORF">TVY486_0201820</name>
</gene>
<evidence type="ECO:0000256" key="12">
    <source>
        <dbReference type="ARBA" id="ARBA00041021"/>
    </source>
</evidence>
<dbReference type="Gene3D" id="3.30.470.20">
    <property type="entry name" value="ATP-grasp fold, B domain"/>
    <property type="match status" value="1"/>
</dbReference>
<dbReference type="GO" id="GO:0005524">
    <property type="term" value="F:ATP binding"/>
    <property type="evidence" value="ECO:0007669"/>
    <property type="project" value="UniProtKB-KW"/>
</dbReference>
<evidence type="ECO:0000256" key="9">
    <source>
        <dbReference type="ARBA" id="ARBA00022958"/>
    </source>
</evidence>
<dbReference type="GO" id="GO:0004835">
    <property type="term" value="F:tubulin-tyrosine ligase activity"/>
    <property type="evidence" value="ECO:0007669"/>
    <property type="project" value="UniProtKB-EC"/>
</dbReference>
<keyword evidence="8" id="KW-0460">Magnesium</keyword>
<keyword evidence="5 14" id="KW-0436">Ligase</keyword>
<accession>G0TS44</accession>
<evidence type="ECO:0000256" key="4">
    <source>
        <dbReference type="ARBA" id="ARBA00011245"/>
    </source>
</evidence>
<organism evidence="14">
    <name type="scientific">Trypanosoma vivax (strain Y486)</name>
    <dbReference type="NCBI Taxonomy" id="1055687"/>
    <lineage>
        <taxon>Eukaryota</taxon>
        <taxon>Discoba</taxon>
        <taxon>Euglenozoa</taxon>
        <taxon>Kinetoplastea</taxon>
        <taxon>Metakinetoplastina</taxon>
        <taxon>Trypanosomatida</taxon>
        <taxon>Trypanosomatidae</taxon>
        <taxon>Trypanosoma</taxon>
        <taxon>Duttonella</taxon>
    </lineage>
</organism>
<keyword evidence="7" id="KW-0067">ATP-binding</keyword>
<dbReference type="GO" id="GO:0000226">
    <property type="term" value="P:microtubule cytoskeleton organization"/>
    <property type="evidence" value="ECO:0007669"/>
    <property type="project" value="TreeGrafter"/>
</dbReference>
<comment type="function">
    <text evidence="10">Catalyzes the post-translational addition of a tyrosine to the C-terminal end of detyrosinated alpha-tubulin.</text>
</comment>
<evidence type="ECO:0000256" key="2">
    <source>
        <dbReference type="ARBA" id="ARBA00001958"/>
    </source>
</evidence>
<proteinExistence type="inferred from homology"/>
<dbReference type="Pfam" id="PF03133">
    <property type="entry name" value="TTL"/>
    <property type="match status" value="1"/>
</dbReference>
<evidence type="ECO:0000313" key="14">
    <source>
        <dbReference type="EMBL" id="CCC46768.1"/>
    </source>
</evidence>
<comment type="subunit">
    <text evidence="4">Monomer.</text>
</comment>
<evidence type="ECO:0000256" key="6">
    <source>
        <dbReference type="ARBA" id="ARBA00022741"/>
    </source>
</evidence>
<keyword evidence="9" id="KW-0630">Potassium</keyword>
<evidence type="ECO:0000256" key="1">
    <source>
        <dbReference type="ARBA" id="ARBA00001946"/>
    </source>
</evidence>
<evidence type="ECO:0000256" key="7">
    <source>
        <dbReference type="ARBA" id="ARBA00022840"/>
    </source>
</evidence>
<dbReference type="PANTHER" id="PTHR46570:SF1">
    <property type="entry name" value="TUBULIN--TYROSINE LIGASE"/>
    <property type="match status" value="1"/>
</dbReference>
<dbReference type="EC" id="6.3.2.25" evidence="11"/>